<feature type="domain" description="STAS" evidence="2">
    <location>
        <begin position="1"/>
        <end position="87"/>
    </location>
</feature>
<proteinExistence type="predicted"/>
<dbReference type="Proteomes" id="UP000078396">
    <property type="component" value="Unassembled WGS sequence"/>
</dbReference>
<dbReference type="InterPro" id="IPR002645">
    <property type="entry name" value="STAS_dom"/>
</dbReference>
<accession>A0A178LRI6</accession>
<dbReference type="SUPFAM" id="SSF52091">
    <property type="entry name" value="SpoIIaa-like"/>
    <property type="match status" value="1"/>
</dbReference>
<reference evidence="3 4" key="1">
    <citation type="submission" date="2016-04" db="EMBL/GenBank/DDBJ databases">
        <title>Draft Genome Sequences of Staphylococcus capitis Strain H36, S. capitis Strain H65, S. cohnii Strain H62, S. hominis Strain H69, Mycobacterium iranicum Strain H39, Plantibacter sp. Strain H53, Pseudomonas oryzihabitans Strain H72, and Microbacterium sp. Strain H83, isolated from residential settings.</title>
        <authorList>
            <person name="Lymperopoulou D."/>
            <person name="Adams R.I."/>
            <person name="Lindow S."/>
            <person name="Coil D.A."/>
            <person name="Jospin G."/>
            <person name="Eisen J.A."/>
        </authorList>
    </citation>
    <scope>NUCLEOTIDE SEQUENCE [LARGE SCALE GENOMIC DNA]</scope>
    <source>
        <strain evidence="3 4">H39</strain>
    </source>
</reference>
<feature type="compositionally biased region" description="Polar residues" evidence="1">
    <location>
        <begin position="123"/>
        <end position="137"/>
    </location>
</feature>
<gene>
    <name evidence="3" type="ORF">A4X20_07150</name>
</gene>
<dbReference type="OrthoDB" id="4641665at2"/>
<dbReference type="Gene3D" id="3.30.750.24">
    <property type="entry name" value="STAS domain"/>
    <property type="match status" value="1"/>
</dbReference>
<organism evidence="3 4">
    <name type="scientific">Mycolicibacterium iranicum</name>
    <name type="common">Mycobacterium iranicum</name>
    <dbReference type="NCBI Taxonomy" id="912594"/>
    <lineage>
        <taxon>Bacteria</taxon>
        <taxon>Bacillati</taxon>
        <taxon>Actinomycetota</taxon>
        <taxon>Actinomycetes</taxon>
        <taxon>Mycobacteriales</taxon>
        <taxon>Mycobacteriaceae</taxon>
        <taxon>Mycolicibacterium</taxon>
    </lineage>
</organism>
<feature type="region of interest" description="Disordered" evidence="1">
    <location>
        <begin position="108"/>
        <end position="137"/>
    </location>
</feature>
<dbReference type="AlphaFoldDB" id="A0A178LRI6"/>
<dbReference type="RefSeq" id="WP_064283741.1">
    <property type="nucleotide sequence ID" value="NZ_LWCS01000043.1"/>
</dbReference>
<protein>
    <recommendedName>
        <fullName evidence="2">STAS domain-containing protein</fullName>
    </recommendedName>
</protein>
<evidence type="ECO:0000313" key="4">
    <source>
        <dbReference type="Proteomes" id="UP000078396"/>
    </source>
</evidence>
<evidence type="ECO:0000313" key="3">
    <source>
        <dbReference type="EMBL" id="OAN34470.1"/>
    </source>
</evidence>
<evidence type="ECO:0000259" key="2">
    <source>
        <dbReference type="PROSITE" id="PS50801"/>
    </source>
</evidence>
<dbReference type="PROSITE" id="PS50801">
    <property type="entry name" value="STAS"/>
    <property type="match status" value="1"/>
</dbReference>
<name>A0A178LRI6_MYCIR</name>
<comment type="caution">
    <text evidence="3">The sequence shown here is derived from an EMBL/GenBank/DDBJ whole genome shotgun (WGS) entry which is preliminary data.</text>
</comment>
<dbReference type="EMBL" id="LWCS01000043">
    <property type="protein sequence ID" value="OAN34470.1"/>
    <property type="molecule type" value="Genomic_DNA"/>
</dbReference>
<dbReference type="InterPro" id="IPR036513">
    <property type="entry name" value="STAS_dom_sf"/>
</dbReference>
<evidence type="ECO:0000256" key="1">
    <source>
        <dbReference type="SAM" id="MobiDB-lite"/>
    </source>
</evidence>
<sequence length="137" mass="14787">MSVTIVRPGSDLGPLEAIRLRDHFALLAEKGHCGIIIDLTGVRRLSGAGVAAVTNVVTRGARSGISVRVLLPEEGSPAARFIDQADLRRFLRPGGVWSWRVTDIRSTPPHADTRGGLFRRRQPTTADGRQSGLQVTV</sequence>